<evidence type="ECO:0000256" key="4">
    <source>
        <dbReference type="ARBA" id="ARBA00012729"/>
    </source>
</evidence>
<evidence type="ECO:0000259" key="13">
    <source>
        <dbReference type="PROSITE" id="PS51910"/>
    </source>
</evidence>
<evidence type="ECO:0000256" key="2">
    <source>
        <dbReference type="ARBA" id="ARBA00004613"/>
    </source>
</evidence>
<dbReference type="InterPro" id="IPR017853">
    <property type="entry name" value="GH"/>
</dbReference>
<name>A0A1S9D489_ASPOZ</name>
<comment type="caution">
    <text evidence="14">The sequence shown here is derived from an EMBL/GenBank/DDBJ whole genome shotgun (WGS) entry which is preliminary data.</text>
</comment>
<dbReference type="FunFam" id="3.20.20.80:FF:000075">
    <property type="entry name" value="Sporulation-specific chitinase"/>
    <property type="match status" value="1"/>
</dbReference>
<keyword evidence="12" id="KW-1133">Transmembrane helix</keyword>
<evidence type="ECO:0000256" key="8">
    <source>
        <dbReference type="ARBA" id="ARBA00023277"/>
    </source>
</evidence>
<keyword evidence="8" id="KW-0119">Carbohydrate metabolism</keyword>
<dbReference type="VEuPathDB" id="FungiDB:AO090010000269"/>
<comment type="catalytic activity">
    <reaction evidence="1">
        <text>Random endo-hydrolysis of N-acetyl-beta-D-glucosaminide (1-&gt;4)-beta-linkages in chitin and chitodextrins.</text>
        <dbReference type="EC" id="3.2.1.14"/>
    </reaction>
</comment>
<keyword evidence="12" id="KW-0472">Membrane</keyword>
<feature type="transmembrane region" description="Helical" evidence="12">
    <location>
        <begin position="214"/>
        <end position="235"/>
    </location>
</feature>
<evidence type="ECO:0000256" key="5">
    <source>
        <dbReference type="ARBA" id="ARBA00022525"/>
    </source>
</evidence>
<dbReference type="PANTHER" id="PTHR11177">
    <property type="entry name" value="CHITINASE"/>
    <property type="match status" value="1"/>
</dbReference>
<dbReference type="OrthoDB" id="76388at2759"/>
<dbReference type="Proteomes" id="UP000190312">
    <property type="component" value="Unassembled WGS sequence"/>
</dbReference>
<dbReference type="GO" id="GO:0005576">
    <property type="term" value="C:extracellular region"/>
    <property type="evidence" value="ECO:0007669"/>
    <property type="project" value="UniProtKB-SubCell"/>
</dbReference>
<dbReference type="GO" id="GO:0006032">
    <property type="term" value="P:chitin catabolic process"/>
    <property type="evidence" value="ECO:0007669"/>
    <property type="project" value="UniProtKB-KW"/>
</dbReference>
<dbReference type="SUPFAM" id="SSF51445">
    <property type="entry name" value="(Trans)glycosidases"/>
    <property type="match status" value="1"/>
</dbReference>
<protein>
    <recommendedName>
        <fullName evidence="4">chitinase</fullName>
        <ecNumber evidence="4">3.2.1.14</ecNumber>
    </recommendedName>
</protein>
<dbReference type="PANTHER" id="PTHR11177:SF317">
    <property type="entry name" value="CHITINASE 12-RELATED"/>
    <property type="match status" value="1"/>
</dbReference>
<evidence type="ECO:0000256" key="3">
    <source>
        <dbReference type="ARBA" id="ARBA00008682"/>
    </source>
</evidence>
<dbReference type="Pfam" id="PF00704">
    <property type="entry name" value="Glyco_hydro_18"/>
    <property type="match status" value="1"/>
</dbReference>
<evidence type="ECO:0000256" key="9">
    <source>
        <dbReference type="ARBA" id="ARBA00023295"/>
    </source>
</evidence>
<dbReference type="EC" id="3.2.1.14" evidence="4"/>
<dbReference type="SUPFAM" id="SSF54556">
    <property type="entry name" value="Chitinase insertion domain"/>
    <property type="match status" value="1"/>
</dbReference>
<dbReference type="InterPro" id="IPR050314">
    <property type="entry name" value="Glycosyl_Hydrlase_18"/>
</dbReference>
<feature type="transmembrane region" description="Helical" evidence="12">
    <location>
        <begin position="241"/>
        <end position="262"/>
    </location>
</feature>
<keyword evidence="12" id="KW-0812">Transmembrane</keyword>
<evidence type="ECO:0000256" key="10">
    <source>
        <dbReference type="ARBA" id="ARBA00023326"/>
    </source>
</evidence>
<dbReference type="InterPro" id="IPR029070">
    <property type="entry name" value="Chitinase_insertion_sf"/>
</dbReference>
<sequence length="722" mass="81577">MILCPRFQLFEIEDQSWCPRWLILFIQTYLTTLWNRRIPRVLRRSAAEVAAAVIIDNLPDFSTYTFVDLCAGAGGPIPTIEKVLNEECSTNSYIDRQSEEGLRDQNHLGPIKFILADLIPCQKGWEKLALQENIICVPKEVDVTQRGGVDVTTLEGVDGITLAGALDNRRECRMFNISFHHFDDDSARNVLANAMESTQAFIIFEFLQRDLTTLWFCCVTTVSILPLLHTLLVYWGSPVHLLFTLIPIAPAALAIDGFMSMLRTRTPEEIDRLIKQPNPLSGKWHFQHGSARILWPWHLHWYIGFPLIIHILQLIHAFLPVVFGLHWDPSRSISPKRVVGYYADWTVYKGFAPALLDAESFTHINYAFADVNPFNGTVNFFDRYAAIQKAFPDDDESRAGNNAYGCVKQLFLLKKKYRHLKIMLSIGGWTLSGNITHPASTDQGRKEFAASAVKILQDLGFDGIDVDWEYPIEGTQPNDMVQLLAEIRSALDANSKAHAAGKHFELTVASPAGPEKYTKMNLREMDQYVDWWNLMTYDYSGSWDELARHQANLYRSTCKPQTTAYDTASAVKYYESQGVSPSKIVLGMPLYARRFNNTSGLGRVFKNDGPPDAFVVPYKDLPVRGGNVHNLQQPVASYLYDPATKSLLSYDTPSIARKKARYILQEGLGGAMFWEASGDRTDEDSLVRIVVDALGGSSKLDRKENTLDYPASSYLNVREQFN</sequence>
<dbReference type="InterPro" id="IPR011583">
    <property type="entry name" value="Chitinase_II/V-like_cat"/>
</dbReference>
<evidence type="ECO:0000313" key="15">
    <source>
        <dbReference type="Proteomes" id="UP000190312"/>
    </source>
</evidence>
<evidence type="ECO:0000256" key="11">
    <source>
        <dbReference type="RuleBase" id="RU000489"/>
    </source>
</evidence>
<keyword evidence="6 11" id="KW-0378">Hydrolase</keyword>
<evidence type="ECO:0000256" key="12">
    <source>
        <dbReference type="SAM" id="Phobius"/>
    </source>
</evidence>
<dbReference type="GO" id="GO:0000272">
    <property type="term" value="P:polysaccharide catabolic process"/>
    <property type="evidence" value="ECO:0007669"/>
    <property type="project" value="UniProtKB-KW"/>
</dbReference>
<keyword evidence="10" id="KW-0624">Polysaccharide degradation</keyword>
<dbReference type="CDD" id="cd06548">
    <property type="entry name" value="GH18_chitinase"/>
    <property type="match status" value="1"/>
</dbReference>
<feature type="domain" description="GH18" evidence="13">
    <location>
        <begin position="336"/>
        <end position="697"/>
    </location>
</feature>
<dbReference type="Gene3D" id="3.10.50.10">
    <property type="match status" value="1"/>
</dbReference>
<evidence type="ECO:0000256" key="1">
    <source>
        <dbReference type="ARBA" id="ARBA00000822"/>
    </source>
</evidence>
<dbReference type="VEuPathDB" id="FungiDB:AO090003000464"/>
<comment type="similarity">
    <text evidence="3">Belongs to the glycosyl hydrolase 18 family. Chitinase class V subfamily.</text>
</comment>
<accession>A0A1S9D489</accession>
<dbReference type="Gene3D" id="3.20.20.80">
    <property type="entry name" value="Glycosidases"/>
    <property type="match status" value="1"/>
</dbReference>
<evidence type="ECO:0000313" key="14">
    <source>
        <dbReference type="EMBL" id="OOO03897.1"/>
    </source>
</evidence>
<organism evidence="14 15">
    <name type="scientific">Aspergillus oryzae</name>
    <name type="common">Yellow koji mold</name>
    <dbReference type="NCBI Taxonomy" id="5062"/>
    <lineage>
        <taxon>Eukaryota</taxon>
        <taxon>Fungi</taxon>
        <taxon>Dikarya</taxon>
        <taxon>Ascomycota</taxon>
        <taxon>Pezizomycotina</taxon>
        <taxon>Eurotiomycetes</taxon>
        <taxon>Eurotiomycetidae</taxon>
        <taxon>Eurotiales</taxon>
        <taxon>Aspergillaceae</taxon>
        <taxon>Aspergillus</taxon>
        <taxon>Aspergillus subgen. Circumdati</taxon>
    </lineage>
</organism>
<keyword evidence="9 11" id="KW-0326">Glycosidase</keyword>
<comment type="subcellular location">
    <subcellularLocation>
        <location evidence="2">Secreted</location>
    </subcellularLocation>
</comment>
<proteinExistence type="inferred from homology"/>
<dbReference type="EMBL" id="MKZY01000012">
    <property type="protein sequence ID" value="OOO03897.1"/>
    <property type="molecule type" value="Genomic_DNA"/>
</dbReference>
<dbReference type="InterPro" id="IPR001223">
    <property type="entry name" value="Glyco_hydro18_cat"/>
</dbReference>
<keyword evidence="5" id="KW-0964">Secreted</keyword>
<dbReference type="GO" id="GO:0008843">
    <property type="term" value="F:endochitinase activity"/>
    <property type="evidence" value="ECO:0007669"/>
    <property type="project" value="UniProtKB-EC"/>
</dbReference>
<evidence type="ECO:0000256" key="6">
    <source>
        <dbReference type="ARBA" id="ARBA00022801"/>
    </source>
</evidence>
<dbReference type="PROSITE" id="PS01095">
    <property type="entry name" value="GH18_1"/>
    <property type="match status" value="1"/>
</dbReference>
<dbReference type="AlphaFoldDB" id="A0A1S9D489"/>
<reference evidence="14 15" key="1">
    <citation type="submission" date="2016-10" db="EMBL/GenBank/DDBJ databases">
        <title>Genome sequencing of Aspergillus oryzae BCC7051.</title>
        <authorList>
            <person name="Thammarongtham C."/>
            <person name="Vorapreeda T."/>
            <person name="Nookaew I."/>
            <person name="Srisuk T."/>
            <person name="Land M."/>
            <person name="Jeennor S."/>
            <person name="Laoteng K."/>
        </authorList>
    </citation>
    <scope>NUCLEOTIDE SEQUENCE [LARGE SCALE GENOMIC DNA]</scope>
    <source>
        <strain evidence="14 15">BCC7051</strain>
    </source>
</reference>
<dbReference type="GO" id="GO:0008061">
    <property type="term" value="F:chitin binding"/>
    <property type="evidence" value="ECO:0007669"/>
    <property type="project" value="InterPro"/>
</dbReference>
<gene>
    <name evidence="14" type="ORF">OAory_01095380</name>
</gene>
<keyword evidence="7" id="KW-0146">Chitin degradation</keyword>
<dbReference type="PROSITE" id="PS51910">
    <property type="entry name" value="GH18_2"/>
    <property type="match status" value="1"/>
</dbReference>
<dbReference type="InterPro" id="IPR001579">
    <property type="entry name" value="Glyco_hydro_18_chit_AS"/>
</dbReference>
<evidence type="ECO:0000256" key="7">
    <source>
        <dbReference type="ARBA" id="ARBA00023024"/>
    </source>
</evidence>
<dbReference type="SMART" id="SM00636">
    <property type="entry name" value="Glyco_18"/>
    <property type="match status" value="1"/>
</dbReference>